<dbReference type="InterPro" id="IPR001461">
    <property type="entry name" value="Aspartic_peptidase_A1"/>
</dbReference>
<name>A0A5J4ZSJ9_9ASTE</name>
<dbReference type="Pfam" id="PF14543">
    <property type="entry name" value="TAXi_N"/>
    <property type="match status" value="1"/>
</dbReference>
<dbReference type="AlphaFoldDB" id="A0A5J4ZSJ9"/>
<comment type="similarity">
    <text evidence="1">Belongs to the peptidase A1 family.</text>
</comment>
<dbReference type="GO" id="GO:0004190">
    <property type="term" value="F:aspartic-type endopeptidase activity"/>
    <property type="evidence" value="ECO:0007669"/>
    <property type="project" value="InterPro"/>
</dbReference>
<dbReference type="PROSITE" id="PS51767">
    <property type="entry name" value="PEPTIDASE_A1"/>
    <property type="match status" value="1"/>
</dbReference>
<dbReference type="Proteomes" id="UP000325577">
    <property type="component" value="Linkage Group LG6"/>
</dbReference>
<evidence type="ECO:0000259" key="2">
    <source>
        <dbReference type="PROSITE" id="PS51767"/>
    </source>
</evidence>
<dbReference type="Pfam" id="PF14541">
    <property type="entry name" value="TAXi_C"/>
    <property type="match status" value="1"/>
</dbReference>
<gene>
    <name evidence="3" type="ORF">F0562_014972</name>
</gene>
<organism evidence="3 4">
    <name type="scientific">Nyssa sinensis</name>
    <dbReference type="NCBI Taxonomy" id="561372"/>
    <lineage>
        <taxon>Eukaryota</taxon>
        <taxon>Viridiplantae</taxon>
        <taxon>Streptophyta</taxon>
        <taxon>Embryophyta</taxon>
        <taxon>Tracheophyta</taxon>
        <taxon>Spermatophyta</taxon>
        <taxon>Magnoliopsida</taxon>
        <taxon>eudicotyledons</taxon>
        <taxon>Gunneridae</taxon>
        <taxon>Pentapetalae</taxon>
        <taxon>asterids</taxon>
        <taxon>Cornales</taxon>
        <taxon>Nyssaceae</taxon>
        <taxon>Nyssa</taxon>
    </lineage>
</organism>
<dbReference type="PANTHER" id="PTHR13683:SF679">
    <property type="entry name" value="ASPARTYL PROTEASE FAMILY PROTEIN 2"/>
    <property type="match status" value="1"/>
</dbReference>
<evidence type="ECO:0000313" key="4">
    <source>
        <dbReference type="Proteomes" id="UP000325577"/>
    </source>
</evidence>
<dbReference type="InterPro" id="IPR021109">
    <property type="entry name" value="Peptidase_aspartic_dom_sf"/>
</dbReference>
<evidence type="ECO:0000313" key="3">
    <source>
        <dbReference type="EMBL" id="KAA8520756.1"/>
    </source>
</evidence>
<reference evidence="3 4" key="1">
    <citation type="submission" date="2019-09" db="EMBL/GenBank/DDBJ databases">
        <title>A chromosome-level genome assembly of the Chinese tupelo Nyssa sinensis.</title>
        <authorList>
            <person name="Yang X."/>
            <person name="Kang M."/>
            <person name="Yang Y."/>
            <person name="Xiong H."/>
            <person name="Wang M."/>
            <person name="Zhang Z."/>
            <person name="Wang Z."/>
            <person name="Wu H."/>
            <person name="Ma T."/>
            <person name="Liu J."/>
            <person name="Xi Z."/>
        </authorList>
    </citation>
    <scope>NUCLEOTIDE SEQUENCE [LARGE SCALE GENOMIC DNA]</scope>
    <source>
        <strain evidence="3">J267</strain>
        <tissue evidence="3">Leaf</tissue>
    </source>
</reference>
<dbReference type="InterPro" id="IPR032799">
    <property type="entry name" value="TAXi_C"/>
</dbReference>
<evidence type="ECO:0000256" key="1">
    <source>
        <dbReference type="ARBA" id="ARBA00007447"/>
    </source>
</evidence>
<dbReference type="Gene3D" id="2.40.70.10">
    <property type="entry name" value="Acid Proteases"/>
    <property type="match status" value="1"/>
</dbReference>
<dbReference type="GO" id="GO:0006508">
    <property type="term" value="P:proteolysis"/>
    <property type="evidence" value="ECO:0007669"/>
    <property type="project" value="InterPro"/>
</dbReference>
<proteinExistence type="inferred from homology"/>
<dbReference type="OrthoDB" id="2747330at2759"/>
<dbReference type="InterPro" id="IPR033121">
    <property type="entry name" value="PEPTIDASE_A1"/>
</dbReference>
<accession>A0A5J4ZSJ9</accession>
<dbReference type="EMBL" id="CM018049">
    <property type="protein sequence ID" value="KAA8520756.1"/>
    <property type="molecule type" value="Genomic_DNA"/>
</dbReference>
<feature type="domain" description="Peptidase A1" evidence="2">
    <location>
        <begin position="92"/>
        <end position="313"/>
    </location>
</feature>
<dbReference type="InterPro" id="IPR032861">
    <property type="entry name" value="TAXi_N"/>
</dbReference>
<protein>
    <recommendedName>
        <fullName evidence="2">Peptidase A1 domain-containing protein</fullName>
    </recommendedName>
</protein>
<keyword evidence="4" id="KW-1185">Reference proteome</keyword>
<dbReference type="PANTHER" id="PTHR13683">
    <property type="entry name" value="ASPARTYL PROTEASES"/>
    <property type="match status" value="1"/>
</dbReference>
<sequence length="313" mass="34245">MMEAKATAILFAFIFFSFSTGFTEEYQTLFLHSLPKPQTLHHLDALSLNATPESLFSLRFQRDAVRVKSNVLNNNDFSSTVISGLSFGSGDYFMRLGIGTPPKYAYMVLDTGSDVTWIRCLPCWKCCKQTDPIFDPTKSTSFVGLKCWSPLCLQLVTGDCDSQQRCLYGVAYGDGSLTFGRTRVNNVPLGCGHDNEGLFTGGAGLLGLGRGKLSFPSQTDGLFGRSGGVIMDSGTVVIRLTQPAYIAFRDAFRAPDYQLFDKCFNVSGKMEVMVPNVVLHFGGVDLSSKASNYLVPVDEVFALRSREQGAVSQ</sequence>
<dbReference type="SUPFAM" id="SSF50630">
    <property type="entry name" value="Acid proteases"/>
    <property type="match status" value="1"/>
</dbReference>